<name>A0A0G2J9S5_9EURO</name>
<feature type="compositionally biased region" description="Polar residues" evidence="1">
    <location>
        <begin position="1"/>
        <end position="23"/>
    </location>
</feature>
<feature type="region of interest" description="Disordered" evidence="1">
    <location>
        <begin position="1"/>
        <end position="31"/>
    </location>
</feature>
<reference evidence="3" key="1">
    <citation type="journal article" date="2015" name="PLoS Genet.">
        <title>The dynamic genome and transcriptome of the human fungal pathogen Blastomyces and close relative Emmonsia.</title>
        <authorList>
            <person name="Munoz J.F."/>
            <person name="Gauthier G.M."/>
            <person name="Desjardins C.A."/>
            <person name="Gallo J.E."/>
            <person name="Holder J."/>
            <person name="Sullivan T.D."/>
            <person name="Marty A.J."/>
            <person name="Carmen J.C."/>
            <person name="Chen Z."/>
            <person name="Ding L."/>
            <person name="Gujja S."/>
            <person name="Magrini V."/>
            <person name="Misas E."/>
            <person name="Mitreva M."/>
            <person name="Priest M."/>
            <person name="Saif S."/>
            <person name="Whiston E.A."/>
            <person name="Young S."/>
            <person name="Zeng Q."/>
            <person name="Goldman W.E."/>
            <person name="Mardis E.R."/>
            <person name="Taylor J.W."/>
            <person name="McEwen J.G."/>
            <person name="Clay O.K."/>
            <person name="Klein B.S."/>
            <person name="Cuomo C.A."/>
        </authorList>
    </citation>
    <scope>NUCLEOTIDE SEQUENCE [LARGE SCALE GENOMIC DNA]</scope>
    <source>
        <strain evidence="3">UAMH 3008</strain>
    </source>
</reference>
<dbReference type="EMBL" id="LCZI01000782">
    <property type="protein sequence ID" value="KKZ64491.1"/>
    <property type="molecule type" value="Genomic_DNA"/>
</dbReference>
<evidence type="ECO:0000313" key="3">
    <source>
        <dbReference type="Proteomes" id="UP000034164"/>
    </source>
</evidence>
<dbReference type="Proteomes" id="UP000034164">
    <property type="component" value="Unassembled WGS sequence"/>
</dbReference>
<dbReference type="AlphaFoldDB" id="A0A0G2J9S5"/>
<sequence>MVNLSSGRTPDLTQNGPLPTPVTSRKAAPGEFEPVEEMIDESNELNNKYKDPAGGIDMIADLTDYLQRKGRTPAIAKILSEFSLTGSANYPMWKEEILLAARQSKTDDILNDRQESQLSAYSLWSVIEDNFAKRPAVRRTRLFQELIEITSKSKGSDRAFIERLIAIRADYIRVGYKVEDFMFFDRLLTGVSKG</sequence>
<proteinExistence type="predicted"/>
<evidence type="ECO:0000313" key="2">
    <source>
        <dbReference type="EMBL" id="KKZ64491.1"/>
    </source>
</evidence>
<comment type="caution">
    <text evidence="2">The sequence shown here is derived from an EMBL/GenBank/DDBJ whole genome shotgun (WGS) entry which is preliminary data.</text>
</comment>
<gene>
    <name evidence="2" type="ORF">EMCG_09526</name>
</gene>
<dbReference type="OrthoDB" id="4187480at2759"/>
<dbReference type="VEuPathDB" id="FungiDB:EMCG_09526"/>
<accession>A0A0G2J9S5</accession>
<evidence type="ECO:0000256" key="1">
    <source>
        <dbReference type="SAM" id="MobiDB-lite"/>
    </source>
</evidence>
<organism evidence="2 3">
    <name type="scientific">[Emmonsia] crescens</name>
    <dbReference type="NCBI Taxonomy" id="73230"/>
    <lineage>
        <taxon>Eukaryota</taxon>
        <taxon>Fungi</taxon>
        <taxon>Dikarya</taxon>
        <taxon>Ascomycota</taxon>
        <taxon>Pezizomycotina</taxon>
        <taxon>Eurotiomycetes</taxon>
        <taxon>Eurotiomycetidae</taxon>
        <taxon>Onygenales</taxon>
        <taxon>Ajellomycetaceae</taxon>
        <taxon>Emergomyces</taxon>
    </lineage>
</organism>
<protein>
    <submittedName>
        <fullName evidence="2">Uncharacterized protein</fullName>
    </submittedName>
</protein>